<accession>A0A174RKP2</accession>
<organism evidence="1 2">
    <name type="scientific">Bacteroides uniformis</name>
    <dbReference type="NCBI Taxonomy" id="820"/>
    <lineage>
        <taxon>Bacteria</taxon>
        <taxon>Pseudomonadati</taxon>
        <taxon>Bacteroidota</taxon>
        <taxon>Bacteroidia</taxon>
        <taxon>Bacteroidales</taxon>
        <taxon>Bacteroidaceae</taxon>
        <taxon>Bacteroides</taxon>
    </lineage>
</organism>
<dbReference type="Proteomes" id="UP000095766">
    <property type="component" value="Unassembled WGS sequence"/>
</dbReference>
<sequence length="89" mass="10517">MEIVTKFNPGDVVWTMYDNKPHQFRIAKIEVSARPSYRDDGSLNPSPVMTEVYIEEKNVLARNNPMTIHHQWYNCYATKDELIKKIMEE</sequence>
<reference evidence="1 2" key="1">
    <citation type="submission" date="2015-09" db="EMBL/GenBank/DDBJ databases">
        <authorList>
            <consortium name="Pathogen Informatics"/>
        </authorList>
    </citation>
    <scope>NUCLEOTIDE SEQUENCE [LARGE SCALE GENOMIC DNA]</scope>
    <source>
        <strain evidence="1 2">2789STDY5834898</strain>
    </source>
</reference>
<protein>
    <submittedName>
        <fullName evidence="1">Uncharacterized protein</fullName>
    </submittedName>
</protein>
<gene>
    <name evidence="1" type="ORF">ERS852510_02525</name>
</gene>
<evidence type="ECO:0000313" key="2">
    <source>
        <dbReference type="Proteomes" id="UP000095766"/>
    </source>
</evidence>
<evidence type="ECO:0000313" key="1">
    <source>
        <dbReference type="EMBL" id="CUP86054.1"/>
    </source>
</evidence>
<dbReference type="RefSeq" id="WP_007219333.1">
    <property type="nucleotide sequence ID" value="NZ_CZAO01000011.1"/>
</dbReference>
<dbReference type="EMBL" id="CZAO01000011">
    <property type="protein sequence ID" value="CUP86054.1"/>
    <property type="molecule type" value="Genomic_DNA"/>
</dbReference>
<name>A0A174RKP2_BACUN</name>
<dbReference type="AlphaFoldDB" id="A0A174RKP2"/>
<proteinExistence type="predicted"/>